<dbReference type="AlphaFoldDB" id="G9YR33"/>
<dbReference type="EMBL" id="AGCK01000149">
    <property type="protein sequence ID" value="EHM50530.1"/>
    <property type="molecule type" value="Genomic_DNA"/>
</dbReference>
<evidence type="ECO:0000313" key="1">
    <source>
        <dbReference type="EMBL" id="EHM50530.1"/>
    </source>
</evidence>
<name>G9YR33_FLAPL</name>
<sequence>MQVPGLTKPGTCAMVESVSQQGEQPMNFHLTDKRVKRLRSAQSEPVKHCAELRG</sequence>
<proteinExistence type="predicted"/>
<dbReference type="Proteomes" id="UP000004459">
    <property type="component" value="Unassembled WGS sequence"/>
</dbReference>
<protein>
    <submittedName>
        <fullName evidence="1">Uncharacterized protein</fullName>
    </submittedName>
</protein>
<gene>
    <name evidence="1" type="ORF">HMPREF0372_01976</name>
</gene>
<dbReference type="HOGENOM" id="CLU_3042191_0_0_9"/>
<accession>G9YR33</accession>
<organism evidence="1 2">
    <name type="scientific">Flavonifractor plautii ATCC 29863</name>
    <dbReference type="NCBI Taxonomy" id="411475"/>
    <lineage>
        <taxon>Bacteria</taxon>
        <taxon>Bacillati</taxon>
        <taxon>Bacillota</taxon>
        <taxon>Clostridia</taxon>
        <taxon>Eubacteriales</taxon>
        <taxon>Oscillospiraceae</taxon>
        <taxon>Flavonifractor</taxon>
    </lineage>
</organism>
<comment type="caution">
    <text evidence="1">The sequence shown here is derived from an EMBL/GenBank/DDBJ whole genome shotgun (WGS) entry which is preliminary data.</text>
</comment>
<reference evidence="1 2" key="1">
    <citation type="submission" date="2011-08" db="EMBL/GenBank/DDBJ databases">
        <authorList>
            <person name="Weinstock G."/>
            <person name="Sodergren E."/>
            <person name="Clifton S."/>
            <person name="Fulton L."/>
            <person name="Fulton B."/>
            <person name="Courtney L."/>
            <person name="Fronick C."/>
            <person name="Harrison M."/>
            <person name="Strong C."/>
            <person name="Farmer C."/>
            <person name="Delahaunty K."/>
            <person name="Markovic C."/>
            <person name="Hall O."/>
            <person name="Minx P."/>
            <person name="Tomlinson C."/>
            <person name="Mitreva M."/>
            <person name="Hou S."/>
            <person name="Chen J."/>
            <person name="Wollam A."/>
            <person name="Pepin K.H."/>
            <person name="Johnson M."/>
            <person name="Bhonagiri V."/>
            <person name="Zhang X."/>
            <person name="Suruliraj S."/>
            <person name="Warren W."/>
            <person name="Chinwalla A."/>
            <person name="Mardis E.R."/>
            <person name="Wilson R.K."/>
        </authorList>
    </citation>
    <scope>NUCLEOTIDE SEQUENCE [LARGE SCALE GENOMIC DNA]</scope>
    <source>
        <strain evidence="1 2">ATCC 29863</strain>
    </source>
</reference>
<evidence type="ECO:0000313" key="2">
    <source>
        <dbReference type="Proteomes" id="UP000004459"/>
    </source>
</evidence>